<reference evidence="1 2" key="1">
    <citation type="submission" date="2021-12" db="EMBL/GenBank/DDBJ databases">
        <title>Siccirubricoccus leaddurans sp. nov., a high concentration Zn2+ tolerance bacterium.</title>
        <authorList>
            <person name="Cao Y."/>
        </authorList>
    </citation>
    <scope>NUCLEOTIDE SEQUENCE [LARGE SCALE GENOMIC DNA]</scope>
    <source>
        <strain evidence="1 2">KC 17139</strain>
    </source>
</reference>
<accession>A0ABT1DCQ2</accession>
<evidence type="ECO:0000313" key="2">
    <source>
        <dbReference type="Proteomes" id="UP001523392"/>
    </source>
</evidence>
<evidence type="ECO:0008006" key="3">
    <source>
        <dbReference type="Google" id="ProtNLM"/>
    </source>
</evidence>
<gene>
    <name evidence="1" type="ORF">JYK14_22795</name>
</gene>
<evidence type="ECO:0000313" key="1">
    <source>
        <dbReference type="EMBL" id="MCO6418964.1"/>
    </source>
</evidence>
<proteinExistence type="predicted"/>
<protein>
    <recommendedName>
        <fullName evidence="3">ANTAR domain-containing protein</fullName>
    </recommendedName>
</protein>
<keyword evidence="2" id="KW-1185">Reference proteome</keyword>
<name>A0ABT1DCQ2_9PROT</name>
<sequence>MASAQTAHPYLDLFVASLVPRMTHGPAHDHDPPPPALLALPGTLPEAQQVLDLLLGADRDVRQDQARAAAINLDLAETRLRLAMAHGSVTPRQEAALASIARAKEEVMRGATDRACAALAWALKQLQRPV</sequence>
<comment type="caution">
    <text evidence="1">The sequence shown here is derived from an EMBL/GenBank/DDBJ whole genome shotgun (WGS) entry which is preliminary data.</text>
</comment>
<dbReference type="Proteomes" id="UP001523392">
    <property type="component" value="Unassembled WGS sequence"/>
</dbReference>
<dbReference type="EMBL" id="JAFIRR010000161">
    <property type="protein sequence ID" value="MCO6418964.1"/>
    <property type="molecule type" value="Genomic_DNA"/>
</dbReference>
<dbReference type="RefSeq" id="WP_252955591.1">
    <property type="nucleotide sequence ID" value="NZ_JAFIRR010000161.1"/>
</dbReference>
<organism evidence="1 2">
    <name type="scientific">Siccirubricoccus soli</name>
    <dbReference type="NCBI Taxonomy" id="2899147"/>
    <lineage>
        <taxon>Bacteria</taxon>
        <taxon>Pseudomonadati</taxon>
        <taxon>Pseudomonadota</taxon>
        <taxon>Alphaproteobacteria</taxon>
        <taxon>Acetobacterales</taxon>
        <taxon>Roseomonadaceae</taxon>
        <taxon>Siccirubricoccus</taxon>
    </lineage>
</organism>